<keyword evidence="3 6" id="KW-0812">Transmembrane</keyword>
<dbReference type="STRING" id="428992.SAMN05216272_102286"/>
<keyword evidence="2" id="KW-1003">Cell membrane</keyword>
<dbReference type="OrthoDB" id="9811522at2"/>
<evidence type="ECO:0000313" key="9">
    <source>
        <dbReference type="Proteomes" id="UP000199636"/>
    </source>
</evidence>
<feature type="transmembrane region" description="Helical" evidence="6">
    <location>
        <begin position="224"/>
        <end position="245"/>
    </location>
</feature>
<dbReference type="Proteomes" id="UP000199636">
    <property type="component" value="Unassembled WGS sequence"/>
</dbReference>
<keyword evidence="5 6" id="KW-0472">Membrane</keyword>
<accession>A0A1G8E2K4</accession>
<dbReference type="PANTHER" id="PTHR30294:SF46">
    <property type="entry name" value="ABC TRANSPORTER PERMEASE"/>
    <property type="match status" value="1"/>
</dbReference>
<feature type="transmembrane region" description="Helical" evidence="6">
    <location>
        <begin position="284"/>
        <end position="304"/>
    </location>
</feature>
<comment type="subcellular location">
    <subcellularLocation>
        <location evidence="1">Cell membrane</location>
        <topology evidence="1">Multi-pass membrane protein</topology>
    </subcellularLocation>
</comment>
<dbReference type="EMBL" id="FNDS01000002">
    <property type="protein sequence ID" value="SDH63950.1"/>
    <property type="molecule type" value="Genomic_DNA"/>
</dbReference>
<keyword evidence="9" id="KW-1185">Reference proteome</keyword>
<name>A0A1G8E2K4_9PSED</name>
<feature type="transmembrane region" description="Helical" evidence="6">
    <location>
        <begin position="177"/>
        <end position="203"/>
    </location>
</feature>
<dbReference type="Pfam" id="PF12698">
    <property type="entry name" value="ABC2_membrane_3"/>
    <property type="match status" value="1"/>
</dbReference>
<gene>
    <name evidence="8" type="ORF">SAMN05216272_102286</name>
</gene>
<evidence type="ECO:0000256" key="6">
    <source>
        <dbReference type="SAM" id="Phobius"/>
    </source>
</evidence>
<evidence type="ECO:0000256" key="5">
    <source>
        <dbReference type="ARBA" id="ARBA00023136"/>
    </source>
</evidence>
<evidence type="ECO:0000256" key="1">
    <source>
        <dbReference type="ARBA" id="ARBA00004651"/>
    </source>
</evidence>
<dbReference type="GO" id="GO:0005886">
    <property type="term" value="C:plasma membrane"/>
    <property type="evidence" value="ECO:0007669"/>
    <property type="project" value="UniProtKB-SubCell"/>
</dbReference>
<dbReference type="InterPro" id="IPR013525">
    <property type="entry name" value="ABC2_TM"/>
</dbReference>
<evidence type="ECO:0000256" key="2">
    <source>
        <dbReference type="ARBA" id="ARBA00022475"/>
    </source>
</evidence>
<evidence type="ECO:0000256" key="4">
    <source>
        <dbReference type="ARBA" id="ARBA00022989"/>
    </source>
</evidence>
<sequence>MENFWAVLKQSLQNMLGKPLWLMMVLSVCLTTLPYAHRTMDDLPVALVDMDHSDASRELARLLDAAPKIAVQHYGELPAAQRDLAWRRLFGIIILPVDFEKRVLRGEAVTIPIFGDATNRMANGQIQQDISATYNELSLRYNQAQLMRAGFSTDQASVLLSPAVAQLTDLFNPGTSFAAIVLPGMVTLILQHSLLLSCTRVNLNLRGGTPRSLRQPASTRFGRYSAQLLIWMVLSMLFYVIWPWLMGYRQTASFFMLMGLVLPFLLAVIALSEFLAELLPSEEAVYLTMTFITLPLFYMAGFTWPPQAMPGWVQALADAIPSTWAIRAVVEMNQMNLPLSAVADHILILFGMAAVYGLLGTLIYQYRNWRWDQTKSW</sequence>
<protein>
    <submittedName>
        <fullName evidence="8">ABC-2 type transport system permease protein</fullName>
    </submittedName>
</protein>
<dbReference type="PANTHER" id="PTHR30294">
    <property type="entry name" value="MEMBRANE COMPONENT OF ABC TRANSPORTER YHHJ-RELATED"/>
    <property type="match status" value="1"/>
</dbReference>
<dbReference type="GO" id="GO:0140359">
    <property type="term" value="F:ABC-type transporter activity"/>
    <property type="evidence" value="ECO:0007669"/>
    <property type="project" value="InterPro"/>
</dbReference>
<dbReference type="AlphaFoldDB" id="A0A1G8E2K4"/>
<evidence type="ECO:0000313" key="8">
    <source>
        <dbReference type="EMBL" id="SDH63950.1"/>
    </source>
</evidence>
<dbReference type="InterPro" id="IPR051449">
    <property type="entry name" value="ABC-2_transporter_component"/>
</dbReference>
<feature type="transmembrane region" description="Helical" evidence="6">
    <location>
        <begin position="20"/>
        <end position="37"/>
    </location>
</feature>
<organism evidence="8 9">
    <name type="scientific">Pseudomonas panipatensis</name>
    <dbReference type="NCBI Taxonomy" id="428992"/>
    <lineage>
        <taxon>Bacteria</taxon>
        <taxon>Pseudomonadati</taxon>
        <taxon>Pseudomonadota</taxon>
        <taxon>Gammaproteobacteria</taxon>
        <taxon>Pseudomonadales</taxon>
        <taxon>Pseudomonadaceae</taxon>
        <taxon>Pseudomonas</taxon>
    </lineage>
</organism>
<proteinExistence type="predicted"/>
<evidence type="ECO:0000259" key="7">
    <source>
        <dbReference type="Pfam" id="PF12698"/>
    </source>
</evidence>
<keyword evidence="4 6" id="KW-1133">Transmembrane helix</keyword>
<dbReference type="Gene3D" id="3.40.1710.10">
    <property type="entry name" value="abc type-2 transporter like domain"/>
    <property type="match status" value="1"/>
</dbReference>
<feature type="domain" description="ABC-2 type transporter transmembrane" evidence="7">
    <location>
        <begin position="20"/>
        <end position="361"/>
    </location>
</feature>
<feature type="transmembrane region" description="Helical" evidence="6">
    <location>
        <begin position="251"/>
        <end position="272"/>
    </location>
</feature>
<feature type="transmembrane region" description="Helical" evidence="6">
    <location>
        <begin position="345"/>
        <end position="366"/>
    </location>
</feature>
<reference evidence="9" key="1">
    <citation type="submission" date="2016-10" db="EMBL/GenBank/DDBJ databases">
        <authorList>
            <person name="Varghese N."/>
            <person name="Submissions S."/>
        </authorList>
    </citation>
    <scope>NUCLEOTIDE SEQUENCE [LARGE SCALE GENOMIC DNA]</scope>
    <source>
        <strain evidence="9">CCM 7469</strain>
    </source>
</reference>
<evidence type="ECO:0000256" key="3">
    <source>
        <dbReference type="ARBA" id="ARBA00022692"/>
    </source>
</evidence>